<reference evidence="3" key="2">
    <citation type="submission" date="2008-12" db="EMBL/GenBank/DDBJ databases">
        <title>Annotation of Streptomyces roseosporus strain NRRL 15998.</title>
        <authorList>
            <consortium name="The Broad Institute Genome Sequencing Platform"/>
            <consortium name="Broad Institute Microbial Sequencing Center"/>
            <person name="Fischbach M."/>
            <person name="Ward D."/>
            <person name="Young S."/>
            <person name="Kodira C.D."/>
            <person name="Zeng Q."/>
            <person name="Koehrsen M."/>
            <person name="Godfrey P."/>
            <person name="Alvarado L."/>
            <person name="Berlin A.M."/>
            <person name="Borenstein D."/>
            <person name="Chen Z."/>
            <person name="Engels R."/>
            <person name="Freedman E."/>
            <person name="Gellesch M."/>
            <person name="Goldberg J."/>
            <person name="Griggs A."/>
            <person name="Gujja S."/>
            <person name="Heiman D.I."/>
            <person name="Hepburn T.A."/>
            <person name="Howarth C."/>
            <person name="Jen D."/>
            <person name="Larson L."/>
            <person name="Lewis B."/>
            <person name="Mehta T."/>
            <person name="Park D."/>
            <person name="Pearson M."/>
            <person name="Roberts A."/>
            <person name="Saif S."/>
            <person name="Shea T.D."/>
            <person name="Shenoy N."/>
            <person name="Sisk P."/>
            <person name="Stolte C."/>
            <person name="Sykes S.N."/>
            <person name="Walk T."/>
            <person name="White J."/>
            <person name="Yandava C."/>
            <person name="Straight P."/>
            <person name="Clardy J."/>
            <person name="Hung D."/>
            <person name="Kolter R."/>
            <person name="Mekalanos J."/>
            <person name="Walker S."/>
            <person name="Walsh C.T."/>
            <person name="Wieland B.L.C."/>
            <person name="Ilzarbe M."/>
            <person name="Galagan J."/>
            <person name="Nusbaum C."/>
            <person name="Birren B."/>
        </authorList>
    </citation>
    <scope>NUCLEOTIDE SEQUENCE [LARGE SCALE GENOMIC DNA]</scope>
    <source>
        <strain evidence="3">NRRL 15998</strain>
    </source>
</reference>
<evidence type="ECO:0000313" key="3">
    <source>
        <dbReference type="Proteomes" id="UP000003986"/>
    </source>
</evidence>
<evidence type="ECO:0000256" key="1">
    <source>
        <dbReference type="SAM" id="MobiDB-lite"/>
    </source>
</evidence>
<reference evidence="3" key="1">
    <citation type="submission" date="2008-10" db="EMBL/GenBank/DDBJ databases">
        <authorList>
            <person name="Molnar K."/>
        </authorList>
    </citation>
    <scope>NUCLEOTIDE SEQUENCE [LARGE SCALE GENOMIC DNA]</scope>
    <source>
        <strain evidence="3">NRRL 15998</strain>
    </source>
</reference>
<dbReference type="EMBL" id="DS999644">
    <property type="protein sequence ID" value="EFE76081.2"/>
    <property type="molecule type" value="Genomic_DNA"/>
</dbReference>
<feature type="region of interest" description="Disordered" evidence="1">
    <location>
        <begin position="75"/>
        <end position="100"/>
    </location>
</feature>
<dbReference type="AlphaFoldDB" id="D6ASW8"/>
<gene>
    <name evidence="2" type="ORF">SSGG_03449</name>
</gene>
<accession>D6ASW8</accession>
<feature type="region of interest" description="Disordered" evidence="1">
    <location>
        <begin position="183"/>
        <end position="205"/>
    </location>
</feature>
<dbReference type="Proteomes" id="UP000003986">
    <property type="component" value="Unassembled WGS sequence"/>
</dbReference>
<evidence type="ECO:0000313" key="2">
    <source>
        <dbReference type="EMBL" id="EFE76081.2"/>
    </source>
</evidence>
<sequence>MQEDRRHCPVRSALGDDLLRRPAQRLGSAFGRADDSGTKGGGNMLDCSVLASLGRRNLLQTKDPTVRRDVPALNGLAHPHRMPGRSLTPGDAAQQGGRSPLRHAWRQAAVLQPVARYLLQPRCGDGRAHRRHAARSPRLARDVGRGPVRRDVLCSSPQALERERYDPALRPAGCRPYEQVAEAADSWLSGPEDDDDGSAAVPART</sequence>
<organism evidence="2 3">
    <name type="scientific">Streptomyces filamentosus NRRL 15998</name>
    <dbReference type="NCBI Taxonomy" id="457431"/>
    <lineage>
        <taxon>Bacteria</taxon>
        <taxon>Bacillati</taxon>
        <taxon>Actinomycetota</taxon>
        <taxon>Actinomycetes</taxon>
        <taxon>Kitasatosporales</taxon>
        <taxon>Streptomycetaceae</taxon>
        <taxon>Streptomyces</taxon>
    </lineage>
</organism>
<name>D6ASW8_STRFL</name>
<protein>
    <submittedName>
        <fullName evidence="2">Integrase</fullName>
    </submittedName>
</protein>
<proteinExistence type="predicted"/>